<gene>
    <name evidence="2" type="ORF">PAXRUDRAFT_126591</name>
</gene>
<dbReference type="Pfam" id="PF05699">
    <property type="entry name" value="Dimer_Tnp_hAT"/>
    <property type="match status" value="1"/>
</dbReference>
<protein>
    <recommendedName>
        <fullName evidence="1">HAT C-terminal dimerisation domain-containing protein</fullName>
    </recommendedName>
</protein>
<dbReference type="SUPFAM" id="SSF53098">
    <property type="entry name" value="Ribonuclease H-like"/>
    <property type="match status" value="1"/>
</dbReference>
<dbReference type="GO" id="GO:0046983">
    <property type="term" value="F:protein dimerization activity"/>
    <property type="evidence" value="ECO:0007669"/>
    <property type="project" value="InterPro"/>
</dbReference>
<evidence type="ECO:0000313" key="2">
    <source>
        <dbReference type="EMBL" id="KIK93372.1"/>
    </source>
</evidence>
<sequence length="55" mass="5973">FPTLACISMDICTIPANSVPCECLFSAGAEIATDCHSQLGAENFEELQVMKHAWQ</sequence>
<dbReference type="HOGENOM" id="CLU_009123_15_4_1"/>
<feature type="non-terminal residue" evidence="2">
    <location>
        <position position="1"/>
    </location>
</feature>
<dbReference type="AlphaFoldDB" id="A0A0D0D8S8"/>
<feature type="domain" description="HAT C-terminal dimerisation" evidence="1">
    <location>
        <begin position="1"/>
        <end position="52"/>
    </location>
</feature>
<evidence type="ECO:0000313" key="3">
    <source>
        <dbReference type="Proteomes" id="UP000054538"/>
    </source>
</evidence>
<organism evidence="2 3">
    <name type="scientific">Paxillus rubicundulus Ve08.2h10</name>
    <dbReference type="NCBI Taxonomy" id="930991"/>
    <lineage>
        <taxon>Eukaryota</taxon>
        <taxon>Fungi</taxon>
        <taxon>Dikarya</taxon>
        <taxon>Basidiomycota</taxon>
        <taxon>Agaricomycotina</taxon>
        <taxon>Agaricomycetes</taxon>
        <taxon>Agaricomycetidae</taxon>
        <taxon>Boletales</taxon>
        <taxon>Paxilineae</taxon>
        <taxon>Paxillaceae</taxon>
        <taxon>Paxillus</taxon>
    </lineage>
</organism>
<proteinExistence type="predicted"/>
<accession>A0A0D0D8S8</accession>
<dbReference type="EMBL" id="KN825190">
    <property type="protein sequence ID" value="KIK93372.1"/>
    <property type="molecule type" value="Genomic_DNA"/>
</dbReference>
<evidence type="ECO:0000259" key="1">
    <source>
        <dbReference type="Pfam" id="PF05699"/>
    </source>
</evidence>
<dbReference type="InterPro" id="IPR012337">
    <property type="entry name" value="RNaseH-like_sf"/>
</dbReference>
<reference evidence="2 3" key="1">
    <citation type="submission" date="2014-04" db="EMBL/GenBank/DDBJ databases">
        <authorList>
            <consortium name="DOE Joint Genome Institute"/>
            <person name="Kuo A."/>
            <person name="Kohler A."/>
            <person name="Jargeat P."/>
            <person name="Nagy L.G."/>
            <person name="Floudas D."/>
            <person name="Copeland A."/>
            <person name="Barry K.W."/>
            <person name="Cichocki N."/>
            <person name="Veneault-Fourrey C."/>
            <person name="LaButti K."/>
            <person name="Lindquist E.A."/>
            <person name="Lipzen A."/>
            <person name="Lundell T."/>
            <person name="Morin E."/>
            <person name="Murat C."/>
            <person name="Sun H."/>
            <person name="Tunlid A."/>
            <person name="Henrissat B."/>
            <person name="Grigoriev I.V."/>
            <person name="Hibbett D.S."/>
            <person name="Martin F."/>
            <person name="Nordberg H.P."/>
            <person name="Cantor M.N."/>
            <person name="Hua S.X."/>
        </authorList>
    </citation>
    <scope>NUCLEOTIDE SEQUENCE [LARGE SCALE GENOMIC DNA]</scope>
    <source>
        <strain evidence="2 3">Ve08.2h10</strain>
    </source>
</reference>
<feature type="non-terminal residue" evidence="2">
    <location>
        <position position="55"/>
    </location>
</feature>
<dbReference type="InParanoid" id="A0A0D0D8S8"/>
<dbReference type="Proteomes" id="UP000054538">
    <property type="component" value="Unassembled WGS sequence"/>
</dbReference>
<dbReference type="OrthoDB" id="3270175at2759"/>
<dbReference type="InterPro" id="IPR008906">
    <property type="entry name" value="HATC_C_dom"/>
</dbReference>
<reference evidence="3" key="2">
    <citation type="submission" date="2015-01" db="EMBL/GenBank/DDBJ databases">
        <title>Evolutionary Origins and Diversification of the Mycorrhizal Mutualists.</title>
        <authorList>
            <consortium name="DOE Joint Genome Institute"/>
            <consortium name="Mycorrhizal Genomics Consortium"/>
            <person name="Kohler A."/>
            <person name="Kuo A."/>
            <person name="Nagy L.G."/>
            <person name="Floudas D."/>
            <person name="Copeland A."/>
            <person name="Barry K.W."/>
            <person name="Cichocki N."/>
            <person name="Veneault-Fourrey C."/>
            <person name="LaButti K."/>
            <person name="Lindquist E.A."/>
            <person name="Lipzen A."/>
            <person name="Lundell T."/>
            <person name="Morin E."/>
            <person name="Murat C."/>
            <person name="Riley R."/>
            <person name="Ohm R."/>
            <person name="Sun H."/>
            <person name="Tunlid A."/>
            <person name="Henrissat B."/>
            <person name="Grigoriev I.V."/>
            <person name="Hibbett D.S."/>
            <person name="Martin F."/>
        </authorList>
    </citation>
    <scope>NUCLEOTIDE SEQUENCE [LARGE SCALE GENOMIC DNA]</scope>
    <source>
        <strain evidence="3">Ve08.2h10</strain>
    </source>
</reference>
<name>A0A0D0D8S8_9AGAM</name>
<keyword evidence="3" id="KW-1185">Reference proteome</keyword>